<reference evidence="1 2" key="1">
    <citation type="submission" date="2018-12" db="EMBL/GenBank/DDBJ databases">
        <authorList>
            <consortium name="Pathogen Informatics"/>
        </authorList>
    </citation>
    <scope>NUCLEOTIDE SEQUENCE [LARGE SCALE GENOMIC DNA]</scope>
    <source>
        <strain evidence="1 2">NCTC10951</strain>
    </source>
</reference>
<gene>
    <name evidence="1" type="ORF">NCTC10951_00467</name>
</gene>
<protein>
    <submittedName>
        <fullName evidence="1">Uncharacterized protein</fullName>
    </submittedName>
</protein>
<evidence type="ECO:0000313" key="1">
    <source>
        <dbReference type="EMBL" id="VEI14597.1"/>
    </source>
</evidence>
<proteinExistence type="predicted"/>
<dbReference type="Proteomes" id="UP000268658">
    <property type="component" value="Chromosome"/>
</dbReference>
<dbReference type="AlphaFoldDB" id="A0A3S4Z057"/>
<name>A0A3S4Z057_ACTVI</name>
<sequence length="237" mass="26296">MGPAFSLPERPYAVGVHAIKCPNDLWKGGNAVGGQKMAGTGNGDDIRVDLSGEFLRSRLGDEWVVIGVNDGGMAQERTQLTRACVVEKTAESSGKKMIKIGISRRRKLLRKGGDGDKGCQMWCPTTHRRAVCDNLLYRPQCGQSAKTVRHNHEPCQACRPVQRRFDSLGQDRCPGRSLRRLQAGESRYLNIVNAPREPREPVVAWLCAESVDEDDSVKTVYCVDEVMFCSVVHTPER</sequence>
<dbReference type="KEGG" id="avc:NCTC10951_00467"/>
<dbReference type="EMBL" id="LR134477">
    <property type="protein sequence ID" value="VEI14597.1"/>
    <property type="molecule type" value="Genomic_DNA"/>
</dbReference>
<evidence type="ECO:0000313" key="2">
    <source>
        <dbReference type="Proteomes" id="UP000268658"/>
    </source>
</evidence>
<organism evidence="1 2">
    <name type="scientific">Actinomyces viscosus</name>
    <dbReference type="NCBI Taxonomy" id="1656"/>
    <lineage>
        <taxon>Bacteria</taxon>
        <taxon>Bacillati</taxon>
        <taxon>Actinomycetota</taxon>
        <taxon>Actinomycetes</taxon>
        <taxon>Actinomycetales</taxon>
        <taxon>Actinomycetaceae</taxon>
        <taxon>Actinomyces</taxon>
    </lineage>
</organism>
<accession>A0A3S4Z057</accession>